<dbReference type="KEGG" id="tpr:Tpau_4217"/>
<organism evidence="2 3">
    <name type="scientific">Tsukamurella paurometabola (strain ATCC 8368 / DSM 20162 / CCUG 35730 / CIP 100753 / JCM 10117 / KCTC 9821 / NBRC 16120 / NCIMB 702349 / NCTC 13040)</name>
    <name type="common">Corynebacterium paurometabolum</name>
    <dbReference type="NCBI Taxonomy" id="521096"/>
    <lineage>
        <taxon>Bacteria</taxon>
        <taxon>Bacillati</taxon>
        <taxon>Actinomycetota</taxon>
        <taxon>Actinomycetes</taxon>
        <taxon>Mycobacteriales</taxon>
        <taxon>Tsukamurellaceae</taxon>
        <taxon>Tsukamurella</taxon>
    </lineage>
</organism>
<feature type="transmembrane region" description="Helical" evidence="1">
    <location>
        <begin position="96"/>
        <end position="115"/>
    </location>
</feature>
<evidence type="ECO:0008006" key="4">
    <source>
        <dbReference type="Google" id="ProtNLM"/>
    </source>
</evidence>
<accession>D5UP76</accession>
<dbReference type="Proteomes" id="UP000001213">
    <property type="component" value="Chromosome"/>
</dbReference>
<proteinExistence type="predicted"/>
<name>D5UP76_TSUPD</name>
<sequence>MTSVRDPARMNGRIRVMLVSLLVVAAGAQLVRFVALCPQGFSGIRASHLGAALAYVVLAVTIAAGERWGYLAAAGYPPIGELLGDHWGMSLRDSPFLIAGIVVDLLIVLTALFLWRTTTAARRR</sequence>
<dbReference type="HOGENOM" id="CLU_2002905_0_0_11"/>
<dbReference type="EMBL" id="CP001966">
    <property type="protein sequence ID" value="ADG80785.1"/>
    <property type="molecule type" value="Genomic_DNA"/>
</dbReference>
<feature type="transmembrane region" description="Helical" evidence="1">
    <location>
        <begin position="46"/>
        <end position="65"/>
    </location>
</feature>
<keyword evidence="1" id="KW-0812">Transmembrane</keyword>
<evidence type="ECO:0000313" key="3">
    <source>
        <dbReference type="Proteomes" id="UP000001213"/>
    </source>
</evidence>
<protein>
    <recommendedName>
        <fullName evidence="4">Integral membrane protein</fullName>
    </recommendedName>
</protein>
<evidence type="ECO:0000313" key="2">
    <source>
        <dbReference type="EMBL" id="ADG80785.1"/>
    </source>
</evidence>
<keyword evidence="1" id="KW-0472">Membrane</keyword>
<feature type="transmembrane region" description="Helical" evidence="1">
    <location>
        <begin position="12"/>
        <end position="34"/>
    </location>
</feature>
<keyword evidence="1" id="KW-1133">Transmembrane helix</keyword>
<keyword evidence="3" id="KW-1185">Reference proteome</keyword>
<reference evidence="2 3" key="2">
    <citation type="journal article" date="2011" name="Stand. Genomic Sci.">
        <title>Complete genome sequence of Tsukamurella paurometabola type strain (no. 33).</title>
        <authorList>
            <person name="Munk A.C."/>
            <person name="Lapidus A."/>
            <person name="Lucas S."/>
            <person name="Nolan M."/>
            <person name="Tice H."/>
            <person name="Cheng J.F."/>
            <person name="Del Rio T.G."/>
            <person name="Goodwin L."/>
            <person name="Pitluck S."/>
            <person name="Liolios K."/>
            <person name="Huntemann M."/>
            <person name="Ivanova N."/>
            <person name="Mavromatis K."/>
            <person name="Mikhailova N."/>
            <person name="Pati A."/>
            <person name="Chen A."/>
            <person name="Palaniappan K."/>
            <person name="Tapia R."/>
            <person name="Han C."/>
            <person name="Land M."/>
            <person name="Hauser L."/>
            <person name="Chang Y.J."/>
            <person name="Jeffries C.D."/>
            <person name="Brettin T."/>
            <person name="Yasawong M."/>
            <person name="Brambilla E.M."/>
            <person name="Rohde M."/>
            <person name="Sikorski J."/>
            <person name="Goker M."/>
            <person name="Detter J.C."/>
            <person name="Woyke T."/>
            <person name="Bristow J."/>
            <person name="Eisen J.A."/>
            <person name="Markowitz V."/>
            <person name="Hugenholtz P."/>
            <person name="Kyrpides N.C."/>
            <person name="Klenk H.P."/>
        </authorList>
    </citation>
    <scope>NUCLEOTIDE SEQUENCE [LARGE SCALE GENOMIC DNA]</scope>
    <source>
        <strain evidence="3">ATCC 8368 / DSM 20162 / CCUG 35730 / CIP 100753 / JCM 10117 / KCTC 9821 / NBRC 16120 / NCIMB 702349 / NCTC 13040</strain>
    </source>
</reference>
<reference evidence="3" key="1">
    <citation type="submission" date="2010-03" db="EMBL/GenBank/DDBJ databases">
        <title>The complete chromosome of Tsukamurella paurometabola DSM 20162.</title>
        <authorList>
            <consortium name="US DOE Joint Genome Institute (JGI-PGF)"/>
            <person name="Lucas S."/>
            <person name="Copeland A."/>
            <person name="Lapidus A."/>
            <person name="Glavina del Rio T."/>
            <person name="Dalin E."/>
            <person name="Tice H."/>
            <person name="Bruce D."/>
            <person name="Goodwin L."/>
            <person name="Pitluck S."/>
            <person name="Kyrpides N."/>
            <person name="Mavromatis K."/>
            <person name="Ivanova N."/>
            <person name="Mikhailova N."/>
            <person name="Munk A.C."/>
            <person name="Brettin T."/>
            <person name="Detter J.C."/>
            <person name="Tapia R."/>
            <person name="Han C."/>
            <person name="Larimer F."/>
            <person name="Land M."/>
            <person name="Hauser L."/>
            <person name="Markowitz V."/>
            <person name="Cheng J.-F."/>
            <person name="Hugenholtz P."/>
            <person name="Woyke T."/>
            <person name="Wu D."/>
            <person name="Jando M."/>
            <person name="Brambilla E."/>
            <person name="Klenk H.-P."/>
            <person name="Eisen J.A."/>
        </authorList>
    </citation>
    <scope>NUCLEOTIDE SEQUENCE [LARGE SCALE GENOMIC DNA]</scope>
    <source>
        <strain evidence="3">ATCC 8368 / DSM 20162 / CCUG 35730 / CIP 100753 / JCM 10117 / KCTC 9821 / NBRC 16120 / NCIMB 702349 / NCTC 13040</strain>
    </source>
</reference>
<dbReference type="AlphaFoldDB" id="D5UP76"/>
<evidence type="ECO:0000256" key="1">
    <source>
        <dbReference type="SAM" id="Phobius"/>
    </source>
</evidence>
<gene>
    <name evidence="2" type="ordered locus">Tpau_4217</name>
</gene>